<dbReference type="AlphaFoldDB" id="A0AAD7NE59"/>
<name>A0AAD7NE59_9AGAR</name>
<comment type="caution">
    <text evidence="1">The sequence shown here is derived from an EMBL/GenBank/DDBJ whole genome shotgun (WGS) entry which is preliminary data.</text>
</comment>
<evidence type="ECO:0000313" key="1">
    <source>
        <dbReference type="EMBL" id="KAJ7758275.1"/>
    </source>
</evidence>
<keyword evidence="2" id="KW-1185">Reference proteome</keyword>
<dbReference type="Proteomes" id="UP001215598">
    <property type="component" value="Unassembled WGS sequence"/>
</dbReference>
<proteinExistence type="predicted"/>
<protein>
    <submittedName>
        <fullName evidence="1">Uncharacterized protein</fullName>
    </submittedName>
</protein>
<gene>
    <name evidence="1" type="ORF">B0H16DRAFT_1313980</name>
</gene>
<accession>A0AAD7NE59</accession>
<sequence>MSGHLRQELRELEVLDEITTLRVDGKLPMSVAGIYRRQLLRSFKDWKGTLSDPDYFHESMKYVEQLDGTTLETVDYAEWRPSGVATSKHHLDDNDASDKPTDIKGAKKFKTGDNPSNTVADVHSQTHRPLINEPVGMVWDSADYSCGYDTTLGILANLWMQNMDVW</sequence>
<feature type="non-terminal residue" evidence="1">
    <location>
        <position position="166"/>
    </location>
</feature>
<organism evidence="1 2">
    <name type="scientific">Mycena metata</name>
    <dbReference type="NCBI Taxonomy" id="1033252"/>
    <lineage>
        <taxon>Eukaryota</taxon>
        <taxon>Fungi</taxon>
        <taxon>Dikarya</taxon>
        <taxon>Basidiomycota</taxon>
        <taxon>Agaricomycotina</taxon>
        <taxon>Agaricomycetes</taxon>
        <taxon>Agaricomycetidae</taxon>
        <taxon>Agaricales</taxon>
        <taxon>Marasmiineae</taxon>
        <taxon>Mycenaceae</taxon>
        <taxon>Mycena</taxon>
    </lineage>
</organism>
<dbReference type="EMBL" id="JARKIB010000042">
    <property type="protein sequence ID" value="KAJ7758275.1"/>
    <property type="molecule type" value="Genomic_DNA"/>
</dbReference>
<evidence type="ECO:0000313" key="2">
    <source>
        <dbReference type="Proteomes" id="UP001215598"/>
    </source>
</evidence>
<reference evidence="1" key="1">
    <citation type="submission" date="2023-03" db="EMBL/GenBank/DDBJ databases">
        <title>Massive genome expansion in bonnet fungi (Mycena s.s.) driven by repeated elements and novel gene families across ecological guilds.</title>
        <authorList>
            <consortium name="Lawrence Berkeley National Laboratory"/>
            <person name="Harder C.B."/>
            <person name="Miyauchi S."/>
            <person name="Viragh M."/>
            <person name="Kuo A."/>
            <person name="Thoen E."/>
            <person name="Andreopoulos B."/>
            <person name="Lu D."/>
            <person name="Skrede I."/>
            <person name="Drula E."/>
            <person name="Henrissat B."/>
            <person name="Morin E."/>
            <person name="Kohler A."/>
            <person name="Barry K."/>
            <person name="LaButti K."/>
            <person name="Morin E."/>
            <person name="Salamov A."/>
            <person name="Lipzen A."/>
            <person name="Mereny Z."/>
            <person name="Hegedus B."/>
            <person name="Baldrian P."/>
            <person name="Stursova M."/>
            <person name="Weitz H."/>
            <person name="Taylor A."/>
            <person name="Grigoriev I.V."/>
            <person name="Nagy L.G."/>
            <person name="Martin F."/>
            <person name="Kauserud H."/>
        </authorList>
    </citation>
    <scope>NUCLEOTIDE SEQUENCE</scope>
    <source>
        <strain evidence="1">CBHHK182m</strain>
    </source>
</reference>